<evidence type="ECO:0000313" key="15">
    <source>
        <dbReference type="Proteomes" id="UP000593594"/>
    </source>
</evidence>
<dbReference type="Proteomes" id="UP000593594">
    <property type="component" value="Chromosome"/>
</dbReference>
<feature type="domain" description="Heme-copper oxidase subunit III family profile" evidence="13">
    <location>
        <begin position="7"/>
        <end position="275"/>
    </location>
</feature>
<keyword evidence="6" id="KW-1278">Translocase</keyword>
<comment type="similarity">
    <text evidence="2 11">Belongs to the cytochrome c oxidase subunit 3 family.</text>
</comment>
<feature type="transmembrane region" description="Helical" evidence="12">
    <location>
        <begin position="254"/>
        <end position="274"/>
    </location>
</feature>
<dbReference type="PANTHER" id="PTHR11403:SF7">
    <property type="entry name" value="CYTOCHROME C OXIDASE SUBUNIT 3"/>
    <property type="match status" value="1"/>
</dbReference>
<dbReference type="GO" id="GO:0031090">
    <property type="term" value="C:organelle membrane"/>
    <property type="evidence" value="ECO:0007669"/>
    <property type="project" value="UniProtKB-ARBA"/>
</dbReference>
<dbReference type="GO" id="GO:0004129">
    <property type="term" value="F:cytochrome-c oxidase activity"/>
    <property type="evidence" value="ECO:0007669"/>
    <property type="project" value="UniProtKB-EC"/>
</dbReference>
<dbReference type="FunFam" id="1.10.287.70:FF:000082">
    <property type="entry name" value="Cytochrome c oxidase subunit 3"/>
    <property type="match status" value="1"/>
</dbReference>
<feature type="transmembrane region" description="Helical" evidence="12">
    <location>
        <begin position="81"/>
        <end position="102"/>
    </location>
</feature>
<dbReference type="FunFam" id="1.20.120.80:FF:000002">
    <property type="entry name" value="Cytochrome c oxidase subunit 3"/>
    <property type="match status" value="1"/>
</dbReference>
<accession>A0A7S8HB52</accession>
<dbReference type="GO" id="GO:0045277">
    <property type="term" value="C:respiratory chain complex IV"/>
    <property type="evidence" value="ECO:0007669"/>
    <property type="project" value="UniProtKB-ARBA"/>
</dbReference>
<feature type="transmembrane region" description="Helical" evidence="12">
    <location>
        <begin position="21"/>
        <end position="38"/>
    </location>
</feature>
<dbReference type="CDD" id="cd01665">
    <property type="entry name" value="Cyt_c_Oxidase_III"/>
    <property type="match status" value="1"/>
</dbReference>
<feature type="transmembrane region" description="Helical" evidence="12">
    <location>
        <begin position="44"/>
        <end position="61"/>
    </location>
</feature>
<proteinExistence type="inferred from homology"/>
<dbReference type="PANTHER" id="PTHR11403">
    <property type="entry name" value="CYTOCHROME C OXIDASE SUBUNIT III"/>
    <property type="match status" value="1"/>
</dbReference>
<dbReference type="InterPro" id="IPR024791">
    <property type="entry name" value="Cyt_c/ubiquinol_Oxase_su3"/>
</dbReference>
<protein>
    <recommendedName>
        <fullName evidence="4">Cytochrome c oxidase subunit 3</fullName>
        <ecNumber evidence="3">7.1.1.9</ecNumber>
    </recommendedName>
    <alternativeName>
        <fullName evidence="9">Cytochrome aa3 subunit 3</fullName>
    </alternativeName>
    <alternativeName>
        <fullName evidence="10">Cytochrome c oxidase polypeptide III</fullName>
    </alternativeName>
</protein>
<evidence type="ECO:0000256" key="9">
    <source>
        <dbReference type="ARBA" id="ARBA00031400"/>
    </source>
</evidence>
<evidence type="ECO:0000256" key="3">
    <source>
        <dbReference type="ARBA" id="ARBA00012949"/>
    </source>
</evidence>
<evidence type="ECO:0000256" key="1">
    <source>
        <dbReference type="ARBA" id="ARBA00004141"/>
    </source>
</evidence>
<evidence type="ECO:0000256" key="4">
    <source>
        <dbReference type="ARBA" id="ARBA00015944"/>
    </source>
</evidence>
<evidence type="ECO:0000256" key="10">
    <source>
        <dbReference type="ARBA" id="ARBA00031625"/>
    </source>
</evidence>
<dbReference type="InterPro" id="IPR035973">
    <property type="entry name" value="Cyt_c_oxidase_su3-like_sf"/>
</dbReference>
<evidence type="ECO:0000256" key="8">
    <source>
        <dbReference type="ARBA" id="ARBA00023136"/>
    </source>
</evidence>
<dbReference type="InterPro" id="IPR033945">
    <property type="entry name" value="Cyt_c_oxase_su3_dom"/>
</dbReference>
<dbReference type="InterPro" id="IPR013833">
    <property type="entry name" value="Cyt_c_oxidase_su3_a-hlx"/>
</dbReference>
<keyword evidence="7 12" id="KW-1133">Transmembrane helix</keyword>
<sequence>MAESHAKNHSYHLVDPSPWPALGSLAAFVTAIGAVTWFHGSAPWLLIAGFVGVLYTMFMWWRDVIREAHAGDHTPVVQLHLRYGMILFIASEVMFFVAWFWAFFDASLFTGEAIQAARVEATGGVWPPEGIDVFDPWHLPLINTLILLTSGTTVTWAHHALLHGDRQGLKWGLICTILLGLLFTTVQAYEYAHAAFAFSRFSGGNIYGSTFFMATGFHGFHVIVGTLFLIVCLFRALAGHFTEKQHFGFEAAAWYWHFVDVVWLFLFVCVYIWGSFGAIPAGGH</sequence>
<dbReference type="RefSeq" id="WP_213163366.1">
    <property type="nucleotide sequence ID" value="NZ_CP058214.1"/>
</dbReference>
<evidence type="ECO:0000256" key="6">
    <source>
        <dbReference type="ARBA" id="ARBA00022967"/>
    </source>
</evidence>
<reference evidence="14 15" key="1">
    <citation type="submission" date="2020-06" db="EMBL/GenBank/DDBJ databases">
        <title>Genome sequence of 2 isolates from Red Sea Mangroves.</title>
        <authorList>
            <person name="Sefrji F."/>
            <person name="Michoud G."/>
            <person name="Merlino G."/>
            <person name="Daffonchio D."/>
        </authorList>
    </citation>
    <scope>NUCLEOTIDE SEQUENCE [LARGE SCALE GENOMIC DNA]</scope>
    <source>
        <strain evidence="14 15">R1DC25</strain>
    </source>
</reference>
<keyword evidence="15" id="KW-1185">Reference proteome</keyword>
<feature type="transmembrane region" description="Helical" evidence="12">
    <location>
        <begin position="209"/>
        <end position="234"/>
    </location>
</feature>
<keyword evidence="5 11" id="KW-0812">Transmembrane</keyword>
<name>A0A7S8HB52_9HYPH</name>
<dbReference type="Pfam" id="PF00510">
    <property type="entry name" value="COX3"/>
    <property type="match status" value="1"/>
</dbReference>
<dbReference type="AlphaFoldDB" id="A0A7S8HB52"/>
<feature type="transmembrane region" description="Helical" evidence="12">
    <location>
        <begin position="169"/>
        <end position="189"/>
    </location>
</feature>
<dbReference type="KEGG" id="kmn:HW532_05110"/>
<evidence type="ECO:0000256" key="11">
    <source>
        <dbReference type="RuleBase" id="RU003376"/>
    </source>
</evidence>
<dbReference type="PROSITE" id="PS50253">
    <property type="entry name" value="COX3"/>
    <property type="match status" value="1"/>
</dbReference>
<comment type="subcellular location">
    <subcellularLocation>
        <location evidence="11">Cell membrane</location>
        <topology evidence="11">Multi-pass membrane protein</topology>
    </subcellularLocation>
    <subcellularLocation>
        <location evidence="1">Membrane</location>
        <topology evidence="1">Multi-pass membrane protein</topology>
    </subcellularLocation>
</comment>
<feature type="transmembrane region" description="Helical" evidence="12">
    <location>
        <begin position="137"/>
        <end position="157"/>
    </location>
</feature>
<dbReference type="Gene3D" id="1.20.120.80">
    <property type="entry name" value="Cytochrome c oxidase, subunit III, four-helix bundle"/>
    <property type="match status" value="1"/>
</dbReference>
<evidence type="ECO:0000256" key="5">
    <source>
        <dbReference type="ARBA" id="ARBA00022692"/>
    </source>
</evidence>
<evidence type="ECO:0000259" key="13">
    <source>
        <dbReference type="PROSITE" id="PS50253"/>
    </source>
</evidence>
<gene>
    <name evidence="14" type="ORF">HW532_05110</name>
</gene>
<dbReference type="GO" id="GO:0005886">
    <property type="term" value="C:plasma membrane"/>
    <property type="evidence" value="ECO:0007669"/>
    <property type="project" value="UniProtKB-SubCell"/>
</dbReference>
<dbReference type="EMBL" id="CP058214">
    <property type="protein sequence ID" value="QPC42134.1"/>
    <property type="molecule type" value="Genomic_DNA"/>
</dbReference>
<evidence type="ECO:0000313" key="14">
    <source>
        <dbReference type="EMBL" id="QPC42134.1"/>
    </source>
</evidence>
<dbReference type="GO" id="GO:0031967">
    <property type="term" value="C:organelle envelope"/>
    <property type="evidence" value="ECO:0007669"/>
    <property type="project" value="UniProtKB-ARBA"/>
</dbReference>
<evidence type="ECO:0000256" key="12">
    <source>
        <dbReference type="SAM" id="Phobius"/>
    </source>
</evidence>
<keyword evidence="8 12" id="KW-0472">Membrane</keyword>
<evidence type="ECO:0000256" key="7">
    <source>
        <dbReference type="ARBA" id="ARBA00022989"/>
    </source>
</evidence>
<evidence type="ECO:0000256" key="2">
    <source>
        <dbReference type="ARBA" id="ARBA00010581"/>
    </source>
</evidence>
<dbReference type="GO" id="GO:0019646">
    <property type="term" value="P:aerobic electron transport chain"/>
    <property type="evidence" value="ECO:0007669"/>
    <property type="project" value="InterPro"/>
</dbReference>
<dbReference type="Gene3D" id="1.10.287.70">
    <property type="match status" value="1"/>
</dbReference>
<dbReference type="EC" id="7.1.1.9" evidence="3"/>
<organism evidence="14 15">
    <name type="scientific">Kaustia mangrovi</name>
    <dbReference type="NCBI Taxonomy" id="2593653"/>
    <lineage>
        <taxon>Bacteria</taxon>
        <taxon>Pseudomonadati</taxon>
        <taxon>Pseudomonadota</taxon>
        <taxon>Alphaproteobacteria</taxon>
        <taxon>Hyphomicrobiales</taxon>
        <taxon>Parvibaculaceae</taxon>
        <taxon>Kaustia</taxon>
    </lineage>
</organism>
<dbReference type="InterPro" id="IPR000298">
    <property type="entry name" value="Cyt_c_oxidase-like_su3"/>
</dbReference>
<dbReference type="SUPFAM" id="SSF81452">
    <property type="entry name" value="Cytochrome c oxidase subunit III-like"/>
    <property type="match status" value="1"/>
</dbReference>